<evidence type="ECO:0000313" key="3">
    <source>
        <dbReference type="Proteomes" id="UP000829194"/>
    </source>
</evidence>
<evidence type="ECO:0000313" key="2">
    <source>
        <dbReference type="EMBL" id="UNP29058.1"/>
    </source>
</evidence>
<feature type="domain" description="DUF1330" evidence="1">
    <location>
        <begin position="3"/>
        <end position="96"/>
    </location>
</feature>
<dbReference type="SUPFAM" id="SSF54909">
    <property type="entry name" value="Dimeric alpha+beta barrel"/>
    <property type="match status" value="1"/>
</dbReference>
<dbReference type="PANTHER" id="PTHR41521:SF4">
    <property type="entry name" value="BLR0684 PROTEIN"/>
    <property type="match status" value="1"/>
</dbReference>
<dbReference type="InterPro" id="IPR010753">
    <property type="entry name" value="DUF1330"/>
</dbReference>
<evidence type="ECO:0000259" key="1">
    <source>
        <dbReference type="Pfam" id="PF07045"/>
    </source>
</evidence>
<dbReference type="EMBL" id="CP093547">
    <property type="protein sequence ID" value="UNP29058.1"/>
    <property type="molecule type" value="Genomic_DNA"/>
</dbReference>
<name>A0ABY3X8Y7_9GAMM</name>
<organism evidence="2 3">
    <name type="scientific">Lysobacter gummosus</name>
    <dbReference type="NCBI Taxonomy" id="262324"/>
    <lineage>
        <taxon>Bacteria</taxon>
        <taxon>Pseudomonadati</taxon>
        <taxon>Pseudomonadota</taxon>
        <taxon>Gammaproteobacteria</taxon>
        <taxon>Lysobacterales</taxon>
        <taxon>Lysobacteraceae</taxon>
        <taxon>Lysobacter</taxon>
    </lineage>
</organism>
<sequence length="97" mass="10371">MNKAYWVIAWNSISDPAAVERYIAPATAAILAHGGRVLAGGAPDKTYESGRPTRIVVVEFDTLLAAIAAYDSPDYQATLMHLRGAAERDVRIVEGVG</sequence>
<dbReference type="PANTHER" id="PTHR41521">
    <property type="match status" value="1"/>
</dbReference>
<dbReference type="Pfam" id="PF07045">
    <property type="entry name" value="DUF1330"/>
    <property type="match status" value="1"/>
</dbReference>
<dbReference type="Gene3D" id="3.30.70.100">
    <property type="match status" value="1"/>
</dbReference>
<reference evidence="2 3" key="1">
    <citation type="submission" date="2022-03" db="EMBL/GenBank/DDBJ databases">
        <title>Complete genome sequence of Lysobacter capsici VKM B-2533 and Lysobacter gummosus 10.1.1, promising sources of lytic agents.</title>
        <authorList>
            <person name="Tarlachkov S.V."/>
            <person name="Kudryakova I.V."/>
            <person name="Afoshin A.S."/>
            <person name="Leontyevskaya E.A."/>
            <person name="Leontyevskaya N.V."/>
        </authorList>
    </citation>
    <scope>NUCLEOTIDE SEQUENCE [LARGE SCALE GENOMIC DNA]</scope>
    <source>
        <strain evidence="2 3">10.1.1</strain>
    </source>
</reference>
<gene>
    <name evidence="2" type="ORF">MOV92_21735</name>
</gene>
<accession>A0ABY3X8Y7</accession>
<dbReference type="RefSeq" id="WP_057944573.1">
    <property type="nucleotide sequence ID" value="NZ_CP011131.1"/>
</dbReference>
<dbReference type="InterPro" id="IPR011008">
    <property type="entry name" value="Dimeric_a/b-barrel"/>
</dbReference>
<proteinExistence type="predicted"/>
<protein>
    <submittedName>
        <fullName evidence="2">DUF1330 domain-containing protein</fullName>
    </submittedName>
</protein>
<keyword evidence="3" id="KW-1185">Reference proteome</keyword>
<dbReference type="Proteomes" id="UP000829194">
    <property type="component" value="Chromosome"/>
</dbReference>